<dbReference type="PANTHER" id="PTHR19991">
    <property type="entry name" value="L 2 01289"/>
    <property type="match status" value="1"/>
</dbReference>
<dbReference type="Gene3D" id="3.40.30.10">
    <property type="entry name" value="Glutaredoxin"/>
    <property type="match status" value="1"/>
</dbReference>
<dbReference type="AlphaFoldDB" id="A0A7R8ZNN6"/>
<dbReference type="InterPro" id="IPR013766">
    <property type="entry name" value="Thioredoxin_domain"/>
</dbReference>
<gene>
    <name evidence="1" type="ORF">CTOB1V02_LOCUS3912</name>
</gene>
<dbReference type="EMBL" id="OB660712">
    <property type="protein sequence ID" value="CAD7225986.1"/>
    <property type="molecule type" value="Genomic_DNA"/>
</dbReference>
<accession>A0A7R8ZNN6</accession>
<sequence>MGAPAHRIATGRQGDFNQCAKVAKPDCECYPSPELFTLLTRCRRDPISPSLPYVPQRRQQRRFACPEASAEDDQDDKSCQKPKKCSTDTLASAEVLLDWLVDEENRELENKIEEVNDRMLDLLLDTTPLLAVFFYSDLKNEEGLLEWLIDDDNRELEGEIEEVNGRMFERLLDESPFLAVLFWDLTDEDRVLQWLTSQDVFEIKDEIEEVNRKMLEKLLDENDFVSVFFYDNNCPKCDEALKELEHIDDETDDLDITFVKIKDARYAKKYGITKVPALVYFRKRFPSIYRGDLTEEEEVLDWLQKNRFKHPELNLFMYGLAAISIAFVMYTLFLMFCFKQTPPTSSTTTNLASSSGHQKTS</sequence>
<evidence type="ECO:0000313" key="1">
    <source>
        <dbReference type="EMBL" id="CAD7225986.1"/>
    </source>
</evidence>
<dbReference type="InterPro" id="IPR036249">
    <property type="entry name" value="Thioredoxin-like_sf"/>
</dbReference>
<protein>
    <submittedName>
        <fullName evidence="1">Uncharacterized protein</fullName>
    </submittedName>
</protein>
<reference evidence="1" key="1">
    <citation type="submission" date="2020-11" db="EMBL/GenBank/DDBJ databases">
        <authorList>
            <person name="Tran Van P."/>
        </authorList>
    </citation>
    <scope>NUCLEOTIDE SEQUENCE</scope>
</reference>
<dbReference type="PANTHER" id="PTHR19991:SF2">
    <property type="entry name" value="GH08893P"/>
    <property type="match status" value="1"/>
</dbReference>
<name>A0A7R8ZNN6_9CRUS</name>
<organism evidence="1">
    <name type="scientific">Cyprideis torosa</name>
    <dbReference type="NCBI Taxonomy" id="163714"/>
    <lineage>
        <taxon>Eukaryota</taxon>
        <taxon>Metazoa</taxon>
        <taxon>Ecdysozoa</taxon>
        <taxon>Arthropoda</taxon>
        <taxon>Crustacea</taxon>
        <taxon>Oligostraca</taxon>
        <taxon>Ostracoda</taxon>
        <taxon>Podocopa</taxon>
        <taxon>Podocopida</taxon>
        <taxon>Cytherocopina</taxon>
        <taxon>Cytheroidea</taxon>
        <taxon>Cytherideidae</taxon>
        <taxon>Cyprideis</taxon>
    </lineage>
</organism>
<dbReference type="OrthoDB" id="10264505at2759"/>
<proteinExistence type="predicted"/>
<dbReference type="CDD" id="cd02961">
    <property type="entry name" value="PDI_a_family"/>
    <property type="match status" value="1"/>
</dbReference>
<dbReference type="SUPFAM" id="SSF52833">
    <property type="entry name" value="Thioredoxin-like"/>
    <property type="match status" value="1"/>
</dbReference>
<dbReference type="PROSITE" id="PS51352">
    <property type="entry name" value="THIOREDOXIN_2"/>
    <property type="match status" value="1"/>
</dbReference>